<dbReference type="Pfam" id="PF03081">
    <property type="entry name" value="Exo70_C"/>
    <property type="match status" value="1"/>
</dbReference>
<dbReference type="GO" id="GO:0000145">
    <property type="term" value="C:exocyst"/>
    <property type="evidence" value="ECO:0007669"/>
    <property type="project" value="InterPro"/>
</dbReference>
<dbReference type="Proteomes" id="UP001279734">
    <property type="component" value="Unassembled WGS sequence"/>
</dbReference>
<keyword evidence="4" id="KW-0653">Protein transport</keyword>
<comment type="function">
    <text evidence="4">Component of the exocyst complex.</text>
</comment>
<dbReference type="GO" id="GO:0006887">
    <property type="term" value="P:exocytosis"/>
    <property type="evidence" value="ECO:0007669"/>
    <property type="project" value="UniProtKB-KW"/>
</dbReference>
<keyword evidence="3 4" id="KW-0268">Exocytosis</keyword>
<evidence type="ECO:0000256" key="3">
    <source>
        <dbReference type="ARBA" id="ARBA00022483"/>
    </source>
</evidence>
<dbReference type="AlphaFoldDB" id="A0AAD3Y1J1"/>
<keyword evidence="7" id="KW-1185">Reference proteome</keyword>
<dbReference type="InterPro" id="IPR016159">
    <property type="entry name" value="Cullin_repeat-like_dom_sf"/>
</dbReference>
<proteinExistence type="inferred from homology"/>
<sequence>MYPFERYMQWFEYRITELMNKGDERASKYLLYLAQAPIRRILQSLSVQGLTSSGGGSSAVGADGGNSSGASRALVKERLRLFNMQFEELHQRQSQWTVPDTELRRLAVAEVLLRAYRSFIKRCVYSCIQKFCQYSRIFSSGLC</sequence>
<dbReference type="EMBL" id="BSYO01000029">
    <property type="protein sequence ID" value="GMH25708.1"/>
    <property type="molecule type" value="Genomic_DNA"/>
</dbReference>
<organism evidence="6 7">
    <name type="scientific">Nepenthes gracilis</name>
    <name type="common">Slender pitcher plant</name>
    <dbReference type="NCBI Taxonomy" id="150966"/>
    <lineage>
        <taxon>Eukaryota</taxon>
        <taxon>Viridiplantae</taxon>
        <taxon>Streptophyta</taxon>
        <taxon>Embryophyta</taxon>
        <taxon>Tracheophyta</taxon>
        <taxon>Spermatophyta</taxon>
        <taxon>Magnoliopsida</taxon>
        <taxon>eudicotyledons</taxon>
        <taxon>Gunneridae</taxon>
        <taxon>Pentapetalae</taxon>
        <taxon>Caryophyllales</taxon>
        <taxon>Nepenthaceae</taxon>
        <taxon>Nepenthes</taxon>
    </lineage>
</organism>
<comment type="similarity">
    <text evidence="1 4">Belongs to the EXO70 family.</text>
</comment>
<evidence type="ECO:0000259" key="5">
    <source>
        <dbReference type="Pfam" id="PF03081"/>
    </source>
</evidence>
<dbReference type="GO" id="GO:0005546">
    <property type="term" value="F:phosphatidylinositol-4,5-bisphosphate binding"/>
    <property type="evidence" value="ECO:0007669"/>
    <property type="project" value="InterPro"/>
</dbReference>
<keyword evidence="2 4" id="KW-0813">Transport</keyword>
<protein>
    <recommendedName>
        <fullName evidence="4">Exocyst subunit Exo70 family protein</fullName>
    </recommendedName>
</protein>
<dbReference type="PANTHER" id="PTHR12542:SF41">
    <property type="entry name" value="EXOCYST COMPLEX COMPONENT 7"/>
    <property type="match status" value="1"/>
</dbReference>
<dbReference type="PANTHER" id="PTHR12542">
    <property type="entry name" value="EXOCYST COMPLEX PROTEIN EXO70"/>
    <property type="match status" value="1"/>
</dbReference>
<reference evidence="6" key="1">
    <citation type="submission" date="2023-05" db="EMBL/GenBank/DDBJ databases">
        <title>Nepenthes gracilis genome sequencing.</title>
        <authorList>
            <person name="Fukushima K."/>
        </authorList>
    </citation>
    <scope>NUCLEOTIDE SEQUENCE</scope>
    <source>
        <strain evidence="6">SING2019-196</strain>
    </source>
</reference>
<evidence type="ECO:0000256" key="1">
    <source>
        <dbReference type="ARBA" id="ARBA00006756"/>
    </source>
</evidence>
<evidence type="ECO:0000256" key="2">
    <source>
        <dbReference type="ARBA" id="ARBA00022448"/>
    </source>
</evidence>
<dbReference type="Gene3D" id="1.20.1280.170">
    <property type="entry name" value="Exocyst complex component Exo70"/>
    <property type="match status" value="1"/>
</dbReference>
<accession>A0AAD3Y1J1</accession>
<dbReference type="SUPFAM" id="SSF74788">
    <property type="entry name" value="Cullin repeat-like"/>
    <property type="match status" value="1"/>
</dbReference>
<gene>
    <name evidence="6" type="ORF">Nepgr_027551</name>
</gene>
<evidence type="ECO:0000313" key="7">
    <source>
        <dbReference type="Proteomes" id="UP001279734"/>
    </source>
</evidence>
<evidence type="ECO:0000313" key="6">
    <source>
        <dbReference type="EMBL" id="GMH25708.1"/>
    </source>
</evidence>
<dbReference type="InterPro" id="IPR004140">
    <property type="entry name" value="Exo70"/>
</dbReference>
<dbReference type="InterPro" id="IPR046364">
    <property type="entry name" value="Exo70_C"/>
</dbReference>
<evidence type="ECO:0000256" key="4">
    <source>
        <dbReference type="RuleBase" id="RU365026"/>
    </source>
</evidence>
<comment type="caution">
    <text evidence="6">The sequence shown here is derived from an EMBL/GenBank/DDBJ whole genome shotgun (WGS) entry which is preliminary data.</text>
</comment>
<dbReference type="GO" id="GO:0015031">
    <property type="term" value="P:protein transport"/>
    <property type="evidence" value="ECO:0007669"/>
    <property type="project" value="UniProtKB-KW"/>
</dbReference>
<feature type="domain" description="Exocyst complex subunit Exo70 C-terminal" evidence="5">
    <location>
        <begin position="23"/>
        <end position="124"/>
    </location>
</feature>
<name>A0AAD3Y1J1_NEPGR</name>